<dbReference type="EMBL" id="CP088295">
    <property type="protein sequence ID" value="UUY04276.1"/>
    <property type="molecule type" value="Genomic_DNA"/>
</dbReference>
<feature type="transmembrane region" description="Helical" evidence="6">
    <location>
        <begin position="115"/>
        <end position="135"/>
    </location>
</feature>
<accession>A0ABY5PI31</accession>
<evidence type="ECO:0000256" key="1">
    <source>
        <dbReference type="ARBA" id="ARBA00004651"/>
    </source>
</evidence>
<keyword evidence="3 6" id="KW-0812">Transmembrane</keyword>
<dbReference type="PANTHER" id="PTHR39087:SF2">
    <property type="entry name" value="UPF0104 MEMBRANE PROTEIN MJ1595"/>
    <property type="match status" value="1"/>
</dbReference>
<evidence type="ECO:0000256" key="5">
    <source>
        <dbReference type="ARBA" id="ARBA00023136"/>
    </source>
</evidence>
<evidence type="ECO:0000256" key="3">
    <source>
        <dbReference type="ARBA" id="ARBA00022692"/>
    </source>
</evidence>
<dbReference type="NCBIfam" id="TIGR00374">
    <property type="entry name" value="flippase-like domain"/>
    <property type="match status" value="1"/>
</dbReference>
<evidence type="ECO:0000256" key="2">
    <source>
        <dbReference type="ARBA" id="ARBA00022475"/>
    </source>
</evidence>
<feature type="transmembrane region" description="Helical" evidence="6">
    <location>
        <begin position="256"/>
        <end position="277"/>
    </location>
</feature>
<evidence type="ECO:0000256" key="4">
    <source>
        <dbReference type="ARBA" id="ARBA00022989"/>
    </source>
</evidence>
<keyword evidence="4 6" id="KW-1133">Transmembrane helix</keyword>
<evidence type="ECO:0000313" key="7">
    <source>
        <dbReference type="EMBL" id="UUY04276.1"/>
    </source>
</evidence>
<dbReference type="InterPro" id="IPR022791">
    <property type="entry name" value="L-PG_synthase/AglD"/>
</dbReference>
<feature type="transmembrane region" description="Helical" evidence="6">
    <location>
        <begin position="142"/>
        <end position="162"/>
    </location>
</feature>
<gene>
    <name evidence="7" type="ORF">LRS13_01730</name>
</gene>
<keyword evidence="5 6" id="KW-0472">Membrane</keyword>
<name>A0ABY5PI31_9ACTN</name>
<dbReference type="Proteomes" id="UP001058860">
    <property type="component" value="Chromosome"/>
</dbReference>
<comment type="subcellular location">
    <subcellularLocation>
        <location evidence="1">Cell membrane</location>
        <topology evidence="1">Multi-pass membrane protein</topology>
    </subcellularLocation>
</comment>
<dbReference type="Pfam" id="PF03706">
    <property type="entry name" value="LPG_synthase_TM"/>
    <property type="match status" value="1"/>
</dbReference>
<proteinExistence type="predicted"/>
<reference evidence="8" key="1">
    <citation type="submission" date="2021-11" db="EMBL/GenBank/DDBJ databases">
        <title>Cultivation dependent microbiological survey of springs from the worlds oldest radium mine currently devoted to the extraction of radon-saturated water.</title>
        <authorList>
            <person name="Kapinusova G."/>
            <person name="Smrhova T."/>
            <person name="Strejcek M."/>
            <person name="Suman J."/>
            <person name="Jani K."/>
            <person name="Pajer P."/>
            <person name="Uhlik O."/>
        </authorList>
    </citation>
    <scope>NUCLEOTIDE SEQUENCE [LARGE SCALE GENOMIC DNA]</scope>
    <source>
        <strain evidence="8">J379</strain>
    </source>
</reference>
<keyword evidence="8" id="KW-1185">Reference proteome</keyword>
<feature type="transmembrane region" description="Helical" evidence="6">
    <location>
        <begin position="283"/>
        <end position="304"/>
    </location>
</feature>
<organism evidence="7 8">
    <name type="scientific">Svornostia abyssi</name>
    <dbReference type="NCBI Taxonomy" id="2898438"/>
    <lineage>
        <taxon>Bacteria</taxon>
        <taxon>Bacillati</taxon>
        <taxon>Actinomycetota</taxon>
        <taxon>Thermoleophilia</taxon>
        <taxon>Solirubrobacterales</taxon>
        <taxon>Baekduiaceae</taxon>
        <taxon>Svornostia</taxon>
    </lineage>
</organism>
<evidence type="ECO:0000313" key="8">
    <source>
        <dbReference type="Proteomes" id="UP001058860"/>
    </source>
</evidence>
<feature type="transmembrane region" description="Helical" evidence="6">
    <location>
        <begin position="74"/>
        <end position="95"/>
    </location>
</feature>
<dbReference type="RefSeq" id="WP_353864766.1">
    <property type="nucleotide sequence ID" value="NZ_CP088295.1"/>
</dbReference>
<dbReference type="PANTHER" id="PTHR39087">
    <property type="entry name" value="UPF0104 MEMBRANE PROTEIN MJ1595"/>
    <property type="match status" value="1"/>
</dbReference>
<protein>
    <submittedName>
        <fullName evidence="7">Flippase-like domain-containing protein</fullName>
    </submittedName>
</protein>
<evidence type="ECO:0000256" key="6">
    <source>
        <dbReference type="SAM" id="Phobius"/>
    </source>
</evidence>
<sequence length="332" mass="34757">MQVALLIGVFVLIVLLAPGLGEVRGYLGAANPWWVALAVAFELLSCVSYVLMFRPVFCKRMSWSMSSKIGWSELGVGAIVPASGAAGLALGAWALTQAGMSLQYVARRSVAFFTIKSSVNFVAVAVLGTLMAVGLVGPPMTLWLTALPAAMSIATIAIVLALPRLGDGGPIPDDASRLRRWSGHARASVIHGVREAAEIVRQREALVIIGAVGYWAWDNAVLWATFQSFGADVDLSIILMGYLIGQLGGLLPIPGGVGGIDGGLIGTLIVFGAPAAVTVAAVLVYRVILFWLPLVGGAIGFVGLTRALKRGDVVCAPPDMDNLPVVYLPMRP</sequence>
<keyword evidence="2" id="KW-1003">Cell membrane</keyword>
<feature type="transmembrane region" description="Helical" evidence="6">
    <location>
        <begin position="31"/>
        <end position="53"/>
    </location>
</feature>